<dbReference type="SMART" id="SM00342">
    <property type="entry name" value="HTH_ARAC"/>
    <property type="match status" value="1"/>
</dbReference>
<evidence type="ECO:0000256" key="2">
    <source>
        <dbReference type="ARBA" id="ARBA00023125"/>
    </source>
</evidence>
<dbReference type="GO" id="GO:0003700">
    <property type="term" value="F:DNA-binding transcription factor activity"/>
    <property type="evidence" value="ECO:0007669"/>
    <property type="project" value="InterPro"/>
</dbReference>
<gene>
    <name evidence="5" type="ORF">NE535_04325</name>
</gene>
<dbReference type="PROSITE" id="PS01124">
    <property type="entry name" value="HTH_ARAC_FAMILY_2"/>
    <property type="match status" value="1"/>
</dbReference>
<dbReference type="SUPFAM" id="SSF46689">
    <property type="entry name" value="Homeodomain-like"/>
    <property type="match status" value="1"/>
</dbReference>
<keyword evidence="1" id="KW-0805">Transcription regulation</keyword>
<dbReference type="InterPro" id="IPR018060">
    <property type="entry name" value="HTH_AraC"/>
</dbReference>
<dbReference type="InterPro" id="IPR009057">
    <property type="entry name" value="Homeodomain-like_sf"/>
</dbReference>
<dbReference type="RefSeq" id="WP_261297453.1">
    <property type="nucleotide sequence ID" value="NZ_JAMTCD010000004.1"/>
</dbReference>
<evidence type="ECO:0000256" key="1">
    <source>
        <dbReference type="ARBA" id="ARBA00023015"/>
    </source>
</evidence>
<evidence type="ECO:0000256" key="3">
    <source>
        <dbReference type="ARBA" id="ARBA00023163"/>
    </source>
</evidence>
<dbReference type="Proteomes" id="UP001155546">
    <property type="component" value="Unassembled WGS sequence"/>
</dbReference>
<organism evidence="5 6">
    <name type="scientific">Shewanella holmiensis</name>
    <dbReference type="NCBI Taxonomy" id="2952222"/>
    <lineage>
        <taxon>Bacteria</taxon>
        <taxon>Pseudomonadati</taxon>
        <taxon>Pseudomonadota</taxon>
        <taxon>Gammaproteobacteria</taxon>
        <taxon>Alteromonadales</taxon>
        <taxon>Shewanellaceae</taxon>
        <taxon>Shewanella</taxon>
    </lineage>
</organism>
<dbReference type="PANTHER" id="PTHR47894:SF1">
    <property type="entry name" value="HTH-TYPE TRANSCRIPTIONAL REGULATOR VQSM"/>
    <property type="match status" value="1"/>
</dbReference>
<dbReference type="PANTHER" id="PTHR47894">
    <property type="entry name" value="HTH-TYPE TRANSCRIPTIONAL REGULATOR GADX"/>
    <property type="match status" value="1"/>
</dbReference>
<keyword evidence="2" id="KW-0238">DNA-binding</keyword>
<evidence type="ECO:0000313" key="6">
    <source>
        <dbReference type="Proteomes" id="UP001155546"/>
    </source>
</evidence>
<dbReference type="AlphaFoldDB" id="A0A9X2WKT5"/>
<dbReference type="InterPro" id="IPR032687">
    <property type="entry name" value="AraC-type_N"/>
</dbReference>
<evidence type="ECO:0000259" key="4">
    <source>
        <dbReference type="PROSITE" id="PS01124"/>
    </source>
</evidence>
<protein>
    <submittedName>
        <fullName evidence="5">AraC family transcriptional regulator</fullName>
    </submittedName>
</protein>
<proteinExistence type="predicted"/>
<accession>A0A9X2WKT5</accession>
<feature type="domain" description="HTH araC/xylS-type" evidence="4">
    <location>
        <begin position="241"/>
        <end position="338"/>
    </location>
</feature>
<dbReference type="Pfam" id="PF12833">
    <property type="entry name" value="HTH_18"/>
    <property type="match status" value="1"/>
</dbReference>
<name>A0A9X2WKT5_9GAMM</name>
<evidence type="ECO:0000313" key="5">
    <source>
        <dbReference type="EMBL" id="MCT7941020.1"/>
    </source>
</evidence>
<sequence length="341" mass="39693">MHAVAYADTKCINIQLLPATIFSLFRQRQVPIHLLLTGTRIFEKDFTLVDSHISILQLSTLIRNAIKLWPSNDLAFILGQQWLTTQSGILTQGLLCSRDFSQAQFFWQRHYWSLQPWLQTSRWHTQNQQHILFQQDLSLPELQQFFTELTLSSLVSCFKQLTHCRFQGHFSLPYSSPSNIDQYYKYLGDKLTFNQPIGVVSFDLSLNQTAFSLRNSQSFLQAKRLARYQYFQKPFNIGLPAAVRLHLKKSYQTSTTLPEIAAQLSLSPATLKRRLKDFNTTFQQLQDEVKLQQAIYLLVINGCSNTLIAKQLKFADSNNFRRSFKRWTGQLPSYFKDWLST</sequence>
<keyword evidence="6" id="KW-1185">Reference proteome</keyword>
<reference evidence="5" key="1">
    <citation type="journal article" date="2023" name="Int. J. Syst. Evol. Microbiol.">
        <title>&lt;i&gt;Shewanella septentrionalis&lt;/i&gt; sp. nov. and &lt;i&gt;Shewanella holmiensis&lt;/i&gt; sp. nov., isolated from Baltic Sea water and sediments.</title>
        <authorList>
            <person name="Martin-Rodriguez A.J."/>
            <person name="Thorell K."/>
            <person name="Joffre E."/>
            <person name="Jensie-Markopoulos S."/>
            <person name="Moore E.R.B."/>
            <person name="Sjoling A."/>
        </authorList>
    </citation>
    <scope>NUCLEOTIDE SEQUENCE</scope>
    <source>
        <strain evidence="5">SP1S2-7</strain>
    </source>
</reference>
<keyword evidence="3" id="KW-0804">Transcription</keyword>
<dbReference type="Gene3D" id="1.10.10.60">
    <property type="entry name" value="Homeodomain-like"/>
    <property type="match status" value="1"/>
</dbReference>
<comment type="caution">
    <text evidence="5">The sequence shown here is derived from an EMBL/GenBank/DDBJ whole genome shotgun (WGS) entry which is preliminary data.</text>
</comment>
<dbReference type="EMBL" id="JAMTCD010000004">
    <property type="protein sequence ID" value="MCT7941020.1"/>
    <property type="molecule type" value="Genomic_DNA"/>
</dbReference>
<dbReference type="Pfam" id="PF12625">
    <property type="entry name" value="Arabinose_bd"/>
    <property type="match status" value="1"/>
</dbReference>
<dbReference type="GO" id="GO:0000976">
    <property type="term" value="F:transcription cis-regulatory region binding"/>
    <property type="evidence" value="ECO:0007669"/>
    <property type="project" value="TreeGrafter"/>
</dbReference>
<dbReference type="GO" id="GO:0005829">
    <property type="term" value="C:cytosol"/>
    <property type="evidence" value="ECO:0007669"/>
    <property type="project" value="TreeGrafter"/>
</dbReference>